<dbReference type="InterPro" id="IPR016024">
    <property type="entry name" value="ARM-type_fold"/>
</dbReference>
<reference evidence="2" key="1">
    <citation type="submission" date="2016-06" db="EMBL/GenBank/DDBJ databases">
        <title>Parallel loss of symbiosis genes in relatives of nitrogen-fixing non-legume Parasponia.</title>
        <authorList>
            <person name="Van Velzen R."/>
            <person name="Holmer R."/>
            <person name="Bu F."/>
            <person name="Rutten L."/>
            <person name="Van Zeijl A."/>
            <person name="Liu W."/>
            <person name="Santuari L."/>
            <person name="Cao Q."/>
            <person name="Sharma T."/>
            <person name="Shen D."/>
            <person name="Roswanjaya Y."/>
            <person name="Wardhani T."/>
            <person name="Kalhor M.S."/>
            <person name="Jansen J."/>
            <person name="Van den Hoogen J."/>
            <person name="Gungor B."/>
            <person name="Hartog M."/>
            <person name="Hontelez J."/>
            <person name="Verver J."/>
            <person name="Yang W.-C."/>
            <person name="Schijlen E."/>
            <person name="Repin R."/>
            <person name="Schilthuizen M."/>
            <person name="Schranz E."/>
            <person name="Heidstra R."/>
            <person name="Miyata K."/>
            <person name="Fedorova E."/>
            <person name="Kohlen W."/>
            <person name="Bisseling T."/>
            <person name="Smit S."/>
            <person name="Geurts R."/>
        </authorList>
    </citation>
    <scope>NUCLEOTIDE SEQUENCE [LARGE SCALE GENOMIC DNA]</scope>
    <source>
        <strain evidence="2">cv. WU1-14</strain>
    </source>
</reference>
<dbReference type="STRING" id="3476.A0A2P5D764"/>
<evidence type="ECO:0000313" key="1">
    <source>
        <dbReference type="EMBL" id="PON69058.1"/>
    </source>
</evidence>
<name>A0A2P5D764_PARAD</name>
<dbReference type="InterPro" id="IPR004155">
    <property type="entry name" value="PBS_lyase_HEAT"/>
</dbReference>
<dbReference type="GO" id="GO:0016491">
    <property type="term" value="F:oxidoreductase activity"/>
    <property type="evidence" value="ECO:0007669"/>
    <property type="project" value="TreeGrafter"/>
</dbReference>
<dbReference type="OrthoDB" id="421002at2759"/>
<dbReference type="EMBL" id="JXTB01000058">
    <property type="protein sequence ID" value="PON69058.1"/>
    <property type="molecule type" value="Genomic_DNA"/>
</dbReference>
<dbReference type="PANTHER" id="PTHR12697:SF5">
    <property type="entry name" value="DEOXYHYPUSINE HYDROXYLASE"/>
    <property type="match status" value="1"/>
</dbReference>
<keyword evidence="2" id="KW-1185">Reference proteome</keyword>
<dbReference type="SMART" id="SM00567">
    <property type="entry name" value="EZ_HEAT"/>
    <property type="match status" value="2"/>
</dbReference>
<accession>A0A2P5D764</accession>
<dbReference type="PANTHER" id="PTHR12697">
    <property type="entry name" value="PBS LYASE HEAT-LIKE PROTEIN"/>
    <property type="match status" value="1"/>
</dbReference>
<dbReference type="InterPro" id="IPR011989">
    <property type="entry name" value="ARM-like"/>
</dbReference>
<organism evidence="1 2">
    <name type="scientific">Parasponia andersonii</name>
    <name type="common">Sponia andersonii</name>
    <dbReference type="NCBI Taxonomy" id="3476"/>
    <lineage>
        <taxon>Eukaryota</taxon>
        <taxon>Viridiplantae</taxon>
        <taxon>Streptophyta</taxon>
        <taxon>Embryophyta</taxon>
        <taxon>Tracheophyta</taxon>
        <taxon>Spermatophyta</taxon>
        <taxon>Magnoliopsida</taxon>
        <taxon>eudicotyledons</taxon>
        <taxon>Gunneridae</taxon>
        <taxon>Pentapetalae</taxon>
        <taxon>rosids</taxon>
        <taxon>fabids</taxon>
        <taxon>Rosales</taxon>
        <taxon>Cannabaceae</taxon>
        <taxon>Parasponia</taxon>
    </lineage>
</organism>
<proteinExistence type="predicted"/>
<dbReference type="Proteomes" id="UP000237105">
    <property type="component" value="Unassembled WGS sequence"/>
</dbReference>
<dbReference type="SUPFAM" id="SSF48371">
    <property type="entry name" value="ARM repeat"/>
    <property type="match status" value="1"/>
</dbReference>
<dbReference type="Gene3D" id="1.25.10.10">
    <property type="entry name" value="Leucine-rich Repeat Variant"/>
    <property type="match status" value="1"/>
</dbReference>
<gene>
    <name evidence="1" type="ORF">PanWU01x14_090830</name>
</gene>
<evidence type="ECO:0000313" key="2">
    <source>
        <dbReference type="Proteomes" id="UP000237105"/>
    </source>
</evidence>
<comment type="caution">
    <text evidence="1">The sequence shown here is derived from an EMBL/GenBank/DDBJ whole genome shotgun (WGS) entry which is preliminary data.</text>
</comment>
<protein>
    <submittedName>
        <fullName evidence="1">Coatomer beta subunit</fullName>
    </submittedName>
</protein>
<dbReference type="AlphaFoldDB" id="A0A2P5D764"/>
<sequence length="199" mass="22297">MMVGSRLLKGHPFCQLIQLLQLLHVLQFINLVLFALRNNGGHEAVAAIIDSLGSNSALLRHEVAYVFGQLQSKAASSALSDILKDVNEHPMVRHEATEAPGDQSVSLLEKFAMDSEPIVSQSCEVAVGMLEFEQTGKSFEYLFMQAPPVQWQFFFDTSSVNFIGTLIKEFALFLFCKQTENYSCINQYLLSHCCTNLWL</sequence>